<organism evidence="1 2">
    <name type="scientific">Henosepilachna vigintioctopunctata</name>
    <dbReference type="NCBI Taxonomy" id="420089"/>
    <lineage>
        <taxon>Eukaryota</taxon>
        <taxon>Metazoa</taxon>
        <taxon>Ecdysozoa</taxon>
        <taxon>Arthropoda</taxon>
        <taxon>Hexapoda</taxon>
        <taxon>Insecta</taxon>
        <taxon>Pterygota</taxon>
        <taxon>Neoptera</taxon>
        <taxon>Endopterygota</taxon>
        <taxon>Coleoptera</taxon>
        <taxon>Polyphaga</taxon>
        <taxon>Cucujiformia</taxon>
        <taxon>Coccinelloidea</taxon>
        <taxon>Coccinellidae</taxon>
        <taxon>Epilachninae</taxon>
        <taxon>Epilachnini</taxon>
        <taxon>Henosepilachna</taxon>
    </lineage>
</organism>
<comment type="caution">
    <text evidence="1">The sequence shown here is derived from an EMBL/GenBank/DDBJ whole genome shotgun (WGS) entry which is preliminary data.</text>
</comment>
<name>A0AAW1V485_9CUCU</name>
<gene>
    <name evidence="1" type="ORF">WA026_023497</name>
</gene>
<sequence>MSCWECDRHLGDRFNANLPLTLWSVDYHADPMRMYIGNAAIVFKDMCPWTDGLSLRSFRKQSGCTYPLAANVSDGYTIEGSFPSNAISFNSSNLQPHIQKYPLEYTNYNINIAIVAYSL</sequence>
<dbReference type="Proteomes" id="UP001431783">
    <property type="component" value="Unassembled WGS sequence"/>
</dbReference>
<accession>A0AAW1V485</accession>
<proteinExistence type="predicted"/>
<dbReference type="AlphaFoldDB" id="A0AAW1V485"/>
<protein>
    <submittedName>
        <fullName evidence="1">Uncharacterized protein</fullName>
    </submittedName>
</protein>
<reference evidence="1 2" key="1">
    <citation type="submission" date="2023-03" db="EMBL/GenBank/DDBJ databases">
        <title>Genome insight into feeding habits of ladybird beetles.</title>
        <authorList>
            <person name="Li H.-S."/>
            <person name="Huang Y.-H."/>
            <person name="Pang H."/>
        </authorList>
    </citation>
    <scope>NUCLEOTIDE SEQUENCE [LARGE SCALE GENOMIC DNA]</scope>
    <source>
        <strain evidence="1">SYSU_2023b</strain>
        <tissue evidence="1">Whole body</tissue>
    </source>
</reference>
<keyword evidence="2" id="KW-1185">Reference proteome</keyword>
<evidence type="ECO:0000313" key="1">
    <source>
        <dbReference type="EMBL" id="KAK9887613.1"/>
    </source>
</evidence>
<evidence type="ECO:0000313" key="2">
    <source>
        <dbReference type="Proteomes" id="UP001431783"/>
    </source>
</evidence>
<dbReference type="EMBL" id="JARQZJ010000115">
    <property type="protein sequence ID" value="KAK9887613.1"/>
    <property type="molecule type" value="Genomic_DNA"/>
</dbReference>